<accession>E4XAH7</accession>
<keyword evidence="3" id="KW-1185">Reference proteome</keyword>
<gene>
    <name evidence="1" type="ORF">GSOID_T00005252001</name>
    <name evidence="2" type="ORF">GSOID_T00022117001</name>
</gene>
<dbReference type="EMBL" id="FN653032">
    <property type="protein sequence ID" value="CBY08668.1"/>
    <property type="molecule type" value="Genomic_DNA"/>
</dbReference>
<organism evidence="1">
    <name type="scientific">Oikopleura dioica</name>
    <name type="common">Tunicate</name>
    <dbReference type="NCBI Taxonomy" id="34765"/>
    <lineage>
        <taxon>Eukaryota</taxon>
        <taxon>Metazoa</taxon>
        <taxon>Chordata</taxon>
        <taxon>Tunicata</taxon>
        <taxon>Appendicularia</taxon>
        <taxon>Copelata</taxon>
        <taxon>Oikopleuridae</taxon>
        <taxon>Oikopleura</taxon>
    </lineage>
</organism>
<dbReference type="Proteomes" id="UP000011014">
    <property type="component" value="Unassembled WGS sequence"/>
</dbReference>
<name>E4XAH7_OIKDI</name>
<sequence>MKLFGFFAAFAAAQDFSVLTAAAGDLDKIVSSATGNLQGLIETIAEFDFEKPEECDNEKMNIADGVACVQKGFAQVFKFGSETIAATAEKFIEDGTIDRIVERAELMKQNLKDAGFDVEYDPENTYEYKAPEYNTDYKFDSESVKESMKKVDEIIKEATKSFSSEKDEL</sequence>
<dbReference type="AlphaFoldDB" id="E4XAH7"/>
<evidence type="ECO:0000313" key="2">
    <source>
        <dbReference type="EMBL" id="CBY40140.1"/>
    </source>
</evidence>
<protein>
    <submittedName>
        <fullName evidence="1">Uncharacterized protein</fullName>
    </submittedName>
</protein>
<dbReference type="InParanoid" id="E4XAH7"/>
<reference evidence="1" key="1">
    <citation type="journal article" date="2010" name="Science">
        <title>Plasticity of animal genome architecture unmasked by rapid evolution of a pelagic tunicate.</title>
        <authorList>
            <person name="Denoeud F."/>
            <person name="Henriet S."/>
            <person name="Mungpakdee S."/>
            <person name="Aury J.M."/>
            <person name="Da Silva C."/>
            <person name="Brinkmann H."/>
            <person name="Mikhaleva J."/>
            <person name="Olsen L.C."/>
            <person name="Jubin C."/>
            <person name="Canestro C."/>
            <person name="Bouquet J.M."/>
            <person name="Danks G."/>
            <person name="Poulain J."/>
            <person name="Campsteijn C."/>
            <person name="Adamski M."/>
            <person name="Cross I."/>
            <person name="Yadetie F."/>
            <person name="Muffato M."/>
            <person name="Louis A."/>
            <person name="Butcher S."/>
            <person name="Tsagkogeorga G."/>
            <person name="Konrad A."/>
            <person name="Singh S."/>
            <person name="Jensen M.F."/>
            <person name="Cong E.H."/>
            <person name="Eikeseth-Otteraa H."/>
            <person name="Noel B."/>
            <person name="Anthouard V."/>
            <person name="Porcel B.M."/>
            <person name="Kachouri-Lafond R."/>
            <person name="Nishino A."/>
            <person name="Ugolini M."/>
            <person name="Chourrout P."/>
            <person name="Nishida H."/>
            <person name="Aasland R."/>
            <person name="Huzurbazar S."/>
            <person name="Westhof E."/>
            <person name="Delsuc F."/>
            <person name="Lehrach H."/>
            <person name="Reinhardt R."/>
            <person name="Weissenbach J."/>
            <person name="Roy S.W."/>
            <person name="Artiguenave F."/>
            <person name="Postlethwait J.H."/>
            <person name="Manak J.R."/>
            <person name="Thompson E.M."/>
            <person name="Jaillon O."/>
            <person name="Du Pasquier L."/>
            <person name="Boudinot P."/>
            <person name="Liberles D.A."/>
            <person name="Volff J.N."/>
            <person name="Philippe H."/>
            <person name="Lenhard B."/>
            <person name="Roest Crollius H."/>
            <person name="Wincker P."/>
            <person name="Chourrout D."/>
        </authorList>
    </citation>
    <scope>NUCLEOTIDE SEQUENCE [LARGE SCALE GENOMIC DNA]</scope>
</reference>
<proteinExistence type="predicted"/>
<evidence type="ECO:0000313" key="3">
    <source>
        <dbReference type="Proteomes" id="UP000001307"/>
    </source>
</evidence>
<dbReference type="EMBL" id="FN655795">
    <property type="protein sequence ID" value="CBY40140.1"/>
    <property type="molecule type" value="Genomic_DNA"/>
</dbReference>
<dbReference type="Proteomes" id="UP000001307">
    <property type="component" value="Unassembled WGS sequence"/>
</dbReference>
<evidence type="ECO:0000313" key="1">
    <source>
        <dbReference type="EMBL" id="CBY08668.1"/>
    </source>
</evidence>
<dbReference type="OrthoDB" id="10377629at2759"/>